<accession>A0ABR9U5R9</accession>
<protein>
    <recommendedName>
        <fullName evidence="5">Chromosome segregation ATPase-like protein</fullName>
    </recommendedName>
</protein>
<evidence type="ECO:0000313" key="4">
    <source>
        <dbReference type="Proteomes" id="UP000640725"/>
    </source>
</evidence>
<keyword evidence="2" id="KW-0732">Signal</keyword>
<evidence type="ECO:0008006" key="5">
    <source>
        <dbReference type="Google" id="ProtNLM"/>
    </source>
</evidence>
<keyword evidence="1" id="KW-0472">Membrane</keyword>
<feature type="signal peptide" evidence="2">
    <location>
        <begin position="1"/>
        <end position="23"/>
    </location>
</feature>
<proteinExistence type="predicted"/>
<dbReference type="EMBL" id="JADEWU010000001">
    <property type="protein sequence ID" value="MBE9141798.1"/>
    <property type="molecule type" value="Genomic_DNA"/>
</dbReference>
<keyword evidence="4" id="KW-1185">Reference proteome</keyword>
<comment type="caution">
    <text evidence="3">The sequence shown here is derived from an EMBL/GenBank/DDBJ whole genome shotgun (WGS) entry which is preliminary data.</text>
</comment>
<keyword evidence="1" id="KW-0812">Transmembrane</keyword>
<gene>
    <name evidence="3" type="ORF">IQ236_00995</name>
</gene>
<feature type="transmembrane region" description="Helical" evidence="1">
    <location>
        <begin position="406"/>
        <end position="429"/>
    </location>
</feature>
<feature type="transmembrane region" description="Helical" evidence="1">
    <location>
        <begin position="137"/>
        <end position="158"/>
    </location>
</feature>
<evidence type="ECO:0000256" key="1">
    <source>
        <dbReference type="SAM" id="Phobius"/>
    </source>
</evidence>
<feature type="chain" id="PRO_5047013868" description="Chromosome segregation ATPase-like protein" evidence="2">
    <location>
        <begin position="24"/>
        <end position="472"/>
    </location>
</feature>
<reference evidence="3 4" key="1">
    <citation type="submission" date="2020-10" db="EMBL/GenBank/DDBJ databases">
        <authorList>
            <person name="Castelo-Branco R."/>
            <person name="Eusebio N."/>
            <person name="Adriana R."/>
            <person name="Vieira A."/>
            <person name="Brugerolle De Fraissinette N."/>
            <person name="Rezende De Castro R."/>
            <person name="Schneider M.P."/>
            <person name="Vasconcelos V."/>
            <person name="Leao P.N."/>
        </authorList>
    </citation>
    <scope>NUCLEOTIDE SEQUENCE [LARGE SCALE GENOMIC DNA]</scope>
    <source>
        <strain evidence="3 4">LEGE 06226</strain>
    </source>
</reference>
<organism evidence="3 4">
    <name type="scientific">Planktothrix mougeotii LEGE 06226</name>
    <dbReference type="NCBI Taxonomy" id="1828728"/>
    <lineage>
        <taxon>Bacteria</taxon>
        <taxon>Bacillati</taxon>
        <taxon>Cyanobacteriota</taxon>
        <taxon>Cyanophyceae</taxon>
        <taxon>Oscillatoriophycideae</taxon>
        <taxon>Oscillatoriales</taxon>
        <taxon>Microcoleaceae</taxon>
        <taxon>Planktothrix</taxon>
    </lineage>
</organism>
<evidence type="ECO:0000313" key="3">
    <source>
        <dbReference type="EMBL" id="MBE9141798.1"/>
    </source>
</evidence>
<dbReference type="RefSeq" id="WP_193867546.1">
    <property type="nucleotide sequence ID" value="NZ_JADEWU010000001.1"/>
</dbReference>
<sequence length="472" mass="53255">MKKYLAGLILPILCFLSPTVANAQVETTLQPNQITITGNRLEKQPPRQIFVQTNSPIQDLRVLVLDLNRQDGTTVFPASGIVSNKQNWQTIKPNQMLIPLEFNLSQAPSSGEYNGIMRLSYTGGELTLPITLQVKDFWLLPVLILFLGTGLGILVSVYRAQGRPRDEILVRVGQLQTQIQEDIEFGKITAFKQYIEGCLIEIKMDLQTEKWEQAIATLEQAENVWKRWVKGRNDWLQQFDYCQQLKHQLEDKNPNDLEVKAILRDLEATINDVPELETPEQFRERLEKIAQQMNQSILENQKQDLKALIAEIPLEKRTTILPEFEQLEAKIATESLANPKQFKALTTELNDLTVKAQDIGNEFSPRGGVISKSLFGFTGVMSPPPVTNRSTTSTPETTKAGVRLKLFTWTSYAIAVIFLAGTGFSQLYIDNPTFGANPWKDYFALMAWGFGAEATRDAITKVVQSWNLPGLK</sequence>
<name>A0ABR9U5R9_9CYAN</name>
<keyword evidence="1" id="KW-1133">Transmembrane helix</keyword>
<evidence type="ECO:0000256" key="2">
    <source>
        <dbReference type="SAM" id="SignalP"/>
    </source>
</evidence>
<dbReference type="Proteomes" id="UP000640725">
    <property type="component" value="Unassembled WGS sequence"/>
</dbReference>